<keyword evidence="8" id="KW-0807">Transducer</keyword>
<evidence type="ECO:0000256" key="4">
    <source>
        <dbReference type="ARBA" id="ARBA00022989"/>
    </source>
</evidence>
<protein>
    <submittedName>
        <fullName evidence="13">G-protein coupled receptor 26-like isoform X1</fullName>
    </submittedName>
</protein>
<feature type="compositionally biased region" description="Basic and acidic residues" evidence="9">
    <location>
        <begin position="542"/>
        <end position="567"/>
    </location>
</feature>
<evidence type="ECO:0000256" key="6">
    <source>
        <dbReference type="ARBA" id="ARBA00023136"/>
    </source>
</evidence>
<sequence>MSGEAPGETSPRYSVNNVATWHLEKSIHVDLKEEMESNSPGSNVTVLSDESSRTPRLVFLVILFITAFLWSLLIIIAFVQNLKLRTVQNILIANVCALCIADCVVNMSVVFGALVKDGWIYGDLMCKINNFFMQLVTGEVLLLLTMMTVHRYFTLWLPIRYEAWMSSRRVYALIVYLWLHCLSFTLPLLTEAAEAKFRSRLHLCTLASRSSTGFIYSMLSFCYLAPIVVCIVFHVMNLKLSRQLTSSVVSETAKESYSRIIKDNPSSPQVERSSNYSVYVSITWLVLEMPFVITSYIKCYVDTSDVTEHTYPWQMDATFIWMRFSFSSVFPFVTLLCCKELWQNVKEWVLCRKNNAIFSSDDTSTIYVQNDISHHSLDKVSSPKYYNGSDKDKSPNPFNVPVLFATSTGIYIADSNYSTEKDSQCLTSTSDMLELKGKTLDIIYSDYEYTNELFDDTSDYDSSCEIDPYSTSQPVSTKKHQEQFQRTRSLSEPEVNVRMSTDRKQRTCLSGTSGADSGLDLSQAAGSSSATSKSSRYSCEMFAERPRACDSSQERSQHDDGESTHKS</sequence>
<dbReference type="CDD" id="cd00637">
    <property type="entry name" value="7tm_classA_rhodopsin-like"/>
    <property type="match status" value="1"/>
</dbReference>
<evidence type="ECO:0000256" key="1">
    <source>
        <dbReference type="ARBA" id="ARBA00004651"/>
    </source>
</evidence>
<dbReference type="InterPro" id="IPR000276">
    <property type="entry name" value="GPCR_Rhodpsn"/>
</dbReference>
<evidence type="ECO:0000256" key="3">
    <source>
        <dbReference type="ARBA" id="ARBA00022692"/>
    </source>
</evidence>
<dbReference type="Proteomes" id="UP001165740">
    <property type="component" value="Chromosome 1"/>
</dbReference>
<dbReference type="OrthoDB" id="10070371at2759"/>
<keyword evidence="4 10" id="KW-1133">Transmembrane helix</keyword>
<comment type="subcellular location">
    <subcellularLocation>
        <location evidence="1">Cell membrane</location>
        <topology evidence="1">Multi-pass membrane protein</topology>
    </subcellularLocation>
</comment>
<feature type="transmembrane region" description="Helical" evidence="10">
    <location>
        <begin position="276"/>
        <end position="297"/>
    </location>
</feature>
<keyword evidence="2" id="KW-1003">Cell membrane</keyword>
<evidence type="ECO:0000256" key="8">
    <source>
        <dbReference type="ARBA" id="ARBA00023224"/>
    </source>
</evidence>
<dbReference type="Pfam" id="PF00001">
    <property type="entry name" value="7tm_1"/>
    <property type="match status" value="1"/>
</dbReference>
<dbReference type="PROSITE" id="PS50262">
    <property type="entry name" value="G_PROTEIN_RECEP_F1_2"/>
    <property type="match status" value="1"/>
</dbReference>
<dbReference type="OMA" id="TIYLMYC"/>
<feature type="transmembrane region" description="Helical" evidence="10">
    <location>
        <begin position="170"/>
        <end position="193"/>
    </location>
</feature>
<feature type="domain" description="G-protein coupled receptors family 1 profile" evidence="11">
    <location>
        <begin position="70"/>
        <end position="334"/>
    </location>
</feature>
<keyword evidence="5" id="KW-0297">G-protein coupled receptor</keyword>
<reference evidence="13" key="1">
    <citation type="submission" date="2025-08" db="UniProtKB">
        <authorList>
            <consortium name="RefSeq"/>
        </authorList>
    </citation>
    <scope>IDENTIFICATION</scope>
</reference>
<feature type="transmembrane region" description="Helical" evidence="10">
    <location>
        <begin position="213"/>
        <end position="236"/>
    </location>
</feature>
<dbReference type="InterPro" id="IPR017452">
    <property type="entry name" value="GPCR_Rhodpsn_7TM"/>
</dbReference>
<name>A0A9W3AP99_BIOGL</name>
<evidence type="ECO:0000256" key="9">
    <source>
        <dbReference type="SAM" id="MobiDB-lite"/>
    </source>
</evidence>
<feature type="compositionally biased region" description="Basic and acidic residues" evidence="9">
    <location>
        <begin position="479"/>
        <end position="491"/>
    </location>
</feature>
<keyword evidence="6 10" id="KW-0472">Membrane</keyword>
<keyword evidence="3 10" id="KW-0812">Transmembrane</keyword>
<dbReference type="Gene3D" id="1.20.1070.10">
    <property type="entry name" value="Rhodopsin 7-helix transmembrane proteins"/>
    <property type="match status" value="1"/>
</dbReference>
<feature type="transmembrane region" description="Helical" evidence="10">
    <location>
        <begin position="91"/>
        <end position="111"/>
    </location>
</feature>
<evidence type="ECO:0000256" key="7">
    <source>
        <dbReference type="ARBA" id="ARBA00023170"/>
    </source>
</evidence>
<evidence type="ECO:0000256" key="5">
    <source>
        <dbReference type="ARBA" id="ARBA00023040"/>
    </source>
</evidence>
<dbReference type="PANTHER" id="PTHR22752">
    <property type="entry name" value="G PROTEIN-COUPLED RECEPTOR"/>
    <property type="match status" value="1"/>
</dbReference>
<feature type="transmembrane region" description="Helical" evidence="10">
    <location>
        <begin position="317"/>
        <end position="338"/>
    </location>
</feature>
<feature type="region of interest" description="Disordered" evidence="9">
    <location>
        <begin position="464"/>
        <end position="567"/>
    </location>
</feature>
<dbReference type="RefSeq" id="XP_055888979.1">
    <property type="nucleotide sequence ID" value="XM_056033004.1"/>
</dbReference>
<dbReference type="AlphaFoldDB" id="A0A9W3AP99"/>
<dbReference type="SUPFAM" id="SSF81321">
    <property type="entry name" value="Family A G protein-coupled receptor-like"/>
    <property type="match status" value="1"/>
</dbReference>
<feature type="compositionally biased region" description="Low complexity" evidence="9">
    <location>
        <begin position="522"/>
        <end position="538"/>
    </location>
</feature>
<keyword evidence="12" id="KW-1185">Reference proteome</keyword>
<evidence type="ECO:0000313" key="13">
    <source>
        <dbReference type="RefSeq" id="XP_055888979.1"/>
    </source>
</evidence>
<evidence type="ECO:0000256" key="2">
    <source>
        <dbReference type="ARBA" id="ARBA00022475"/>
    </source>
</evidence>
<dbReference type="GO" id="GO:0004930">
    <property type="term" value="F:G protein-coupled receptor activity"/>
    <property type="evidence" value="ECO:0007669"/>
    <property type="project" value="UniProtKB-KW"/>
</dbReference>
<dbReference type="GeneID" id="106079126"/>
<gene>
    <name evidence="13" type="primary">LOC106079126</name>
</gene>
<feature type="transmembrane region" description="Helical" evidence="10">
    <location>
        <begin position="57"/>
        <end position="79"/>
    </location>
</feature>
<feature type="transmembrane region" description="Helical" evidence="10">
    <location>
        <begin position="131"/>
        <end position="149"/>
    </location>
</feature>
<keyword evidence="7" id="KW-0675">Receptor</keyword>
<evidence type="ECO:0000259" key="11">
    <source>
        <dbReference type="PROSITE" id="PS50262"/>
    </source>
</evidence>
<organism evidence="12 13">
    <name type="scientific">Biomphalaria glabrata</name>
    <name type="common">Bloodfluke planorb</name>
    <name type="synonym">Freshwater snail</name>
    <dbReference type="NCBI Taxonomy" id="6526"/>
    <lineage>
        <taxon>Eukaryota</taxon>
        <taxon>Metazoa</taxon>
        <taxon>Spiralia</taxon>
        <taxon>Lophotrochozoa</taxon>
        <taxon>Mollusca</taxon>
        <taxon>Gastropoda</taxon>
        <taxon>Heterobranchia</taxon>
        <taxon>Euthyneura</taxon>
        <taxon>Panpulmonata</taxon>
        <taxon>Hygrophila</taxon>
        <taxon>Lymnaeoidea</taxon>
        <taxon>Planorbidae</taxon>
        <taxon>Biomphalaria</taxon>
    </lineage>
</organism>
<evidence type="ECO:0000313" key="12">
    <source>
        <dbReference type="Proteomes" id="UP001165740"/>
    </source>
</evidence>
<evidence type="ECO:0000256" key="10">
    <source>
        <dbReference type="SAM" id="Phobius"/>
    </source>
</evidence>
<dbReference type="GO" id="GO:0005886">
    <property type="term" value="C:plasma membrane"/>
    <property type="evidence" value="ECO:0007669"/>
    <property type="project" value="UniProtKB-SubCell"/>
</dbReference>
<proteinExistence type="predicted"/>
<accession>A0A9W3AP99</accession>